<proteinExistence type="predicted"/>
<evidence type="ECO:0000313" key="1">
    <source>
        <dbReference type="EMBL" id="CAF4655496.1"/>
    </source>
</evidence>
<dbReference type="Proteomes" id="UP000681967">
    <property type="component" value="Unassembled WGS sequence"/>
</dbReference>
<feature type="non-terminal residue" evidence="1">
    <location>
        <position position="1"/>
    </location>
</feature>
<dbReference type="AlphaFoldDB" id="A0A8S2ZTN9"/>
<reference evidence="1" key="1">
    <citation type="submission" date="2021-02" db="EMBL/GenBank/DDBJ databases">
        <authorList>
            <person name="Nowell W R."/>
        </authorList>
    </citation>
    <scope>NUCLEOTIDE SEQUENCE</scope>
</reference>
<sequence length="51" mass="5686">LLMVFHDLCEKHKLPSTDGLEFEGLIDALEAHGLIKIAPSKSKIKQDDQVL</sequence>
<protein>
    <submittedName>
        <fullName evidence="1">Uncharacterized protein</fullName>
    </submittedName>
</protein>
<evidence type="ECO:0000313" key="3">
    <source>
        <dbReference type="Proteomes" id="UP000681967"/>
    </source>
</evidence>
<dbReference type="EMBL" id="CAJOBH010256721">
    <property type="protein sequence ID" value="CAF5149148.1"/>
    <property type="molecule type" value="Genomic_DNA"/>
</dbReference>
<evidence type="ECO:0000313" key="2">
    <source>
        <dbReference type="EMBL" id="CAF5149148.1"/>
    </source>
</evidence>
<name>A0A8S2ZTN9_9BILA</name>
<comment type="caution">
    <text evidence="1">The sequence shown here is derived from an EMBL/GenBank/DDBJ whole genome shotgun (WGS) entry which is preliminary data.</text>
</comment>
<organism evidence="1 3">
    <name type="scientific">Rotaria magnacalcarata</name>
    <dbReference type="NCBI Taxonomy" id="392030"/>
    <lineage>
        <taxon>Eukaryota</taxon>
        <taxon>Metazoa</taxon>
        <taxon>Spiralia</taxon>
        <taxon>Gnathifera</taxon>
        <taxon>Rotifera</taxon>
        <taxon>Eurotatoria</taxon>
        <taxon>Bdelloidea</taxon>
        <taxon>Philodinida</taxon>
        <taxon>Philodinidae</taxon>
        <taxon>Rotaria</taxon>
    </lineage>
</organism>
<accession>A0A8S2ZTN9</accession>
<dbReference type="EMBL" id="CAJOBH010109745">
    <property type="protein sequence ID" value="CAF4655496.1"/>
    <property type="molecule type" value="Genomic_DNA"/>
</dbReference>
<gene>
    <name evidence="1" type="ORF">BYL167_LOCUS42360</name>
    <name evidence="2" type="ORF">BYL167_LOCUS71922</name>
</gene>